<dbReference type="GO" id="GO:0009103">
    <property type="term" value="P:lipopolysaccharide biosynthetic process"/>
    <property type="evidence" value="ECO:0007669"/>
    <property type="project" value="UniProtKB-ARBA"/>
</dbReference>
<feature type="transmembrane region" description="Helical" evidence="8">
    <location>
        <begin position="202"/>
        <end position="223"/>
    </location>
</feature>
<evidence type="ECO:0000256" key="2">
    <source>
        <dbReference type="ARBA" id="ARBA00022475"/>
    </source>
</evidence>
<dbReference type="InterPro" id="IPR038731">
    <property type="entry name" value="RgtA/B/C-like"/>
</dbReference>
<feature type="transmembrane region" description="Helical" evidence="8">
    <location>
        <begin position="346"/>
        <end position="365"/>
    </location>
</feature>
<keyword evidence="4 10" id="KW-0808">Transferase</keyword>
<keyword evidence="7 8" id="KW-0472">Membrane</keyword>
<evidence type="ECO:0000256" key="4">
    <source>
        <dbReference type="ARBA" id="ARBA00022679"/>
    </source>
</evidence>
<comment type="subcellular location">
    <subcellularLocation>
        <location evidence="1">Cell membrane</location>
        <topology evidence="1">Multi-pass membrane protein</topology>
    </subcellularLocation>
</comment>
<reference evidence="10 11" key="1">
    <citation type="submission" date="2016-11" db="EMBL/GenBank/DDBJ databases">
        <authorList>
            <person name="Jaros S."/>
            <person name="Januszkiewicz K."/>
            <person name="Wedrychowicz H."/>
        </authorList>
    </citation>
    <scope>NUCLEOTIDE SEQUENCE [LARGE SCALE GENOMIC DNA]</scope>
    <source>
        <strain evidence="10 11">DSM 25660</strain>
    </source>
</reference>
<keyword evidence="3 10" id="KW-0328">Glycosyltransferase</keyword>
<evidence type="ECO:0000313" key="11">
    <source>
        <dbReference type="Proteomes" id="UP000184147"/>
    </source>
</evidence>
<feature type="transmembrane region" description="Helical" evidence="8">
    <location>
        <begin position="322"/>
        <end position="340"/>
    </location>
</feature>
<evidence type="ECO:0000256" key="6">
    <source>
        <dbReference type="ARBA" id="ARBA00022989"/>
    </source>
</evidence>
<feature type="transmembrane region" description="Helical" evidence="8">
    <location>
        <begin position="130"/>
        <end position="146"/>
    </location>
</feature>
<dbReference type="PANTHER" id="PTHR33908:SF11">
    <property type="entry name" value="MEMBRANE PROTEIN"/>
    <property type="match status" value="1"/>
</dbReference>
<organism evidence="10 11">
    <name type="scientific">Flavobacterium fontis</name>
    <dbReference type="NCBI Taxonomy" id="1124188"/>
    <lineage>
        <taxon>Bacteria</taxon>
        <taxon>Pseudomonadati</taxon>
        <taxon>Bacteroidota</taxon>
        <taxon>Flavobacteriia</taxon>
        <taxon>Flavobacteriales</taxon>
        <taxon>Flavobacteriaceae</taxon>
        <taxon>Flavobacterium</taxon>
    </lineage>
</organism>
<keyword evidence="2" id="KW-1003">Cell membrane</keyword>
<feature type="transmembrane region" description="Helical" evidence="8">
    <location>
        <begin position="293"/>
        <end position="310"/>
    </location>
</feature>
<feature type="domain" description="Glycosyltransferase RgtA/B/C/D-like" evidence="9">
    <location>
        <begin position="58"/>
        <end position="215"/>
    </location>
</feature>
<dbReference type="STRING" id="1124188.SAMN05444377_10161"/>
<feature type="transmembrane region" description="Helical" evidence="8">
    <location>
        <begin position="255"/>
        <end position="273"/>
    </location>
</feature>
<protein>
    <submittedName>
        <fullName evidence="10">Dolichyl-phosphate-mannose-protein mannosyltransferase</fullName>
    </submittedName>
</protein>
<dbReference type="Proteomes" id="UP000184147">
    <property type="component" value="Unassembled WGS sequence"/>
</dbReference>
<keyword evidence="11" id="KW-1185">Reference proteome</keyword>
<keyword evidence="6 8" id="KW-1133">Transmembrane helix</keyword>
<proteinExistence type="predicted"/>
<feature type="transmembrane region" description="Helical" evidence="8">
    <location>
        <begin position="107"/>
        <end position="124"/>
    </location>
</feature>
<dbReference type="AlphaFoldDB" id="A0A1M4VU69"/>
<evidence type="ECO:0000256" key="3">
    <source>
        <dbReference type="ARBA" id="ARBA00022676"/>
    </source>
</evidence>
<dbReference type="PANTHER" id="PTHR33908">
    <property type="entry name" value="MANNOSYLTRANSFERASE YKCB-RELATED"/>
    <property type="match status" value="1"/>
</dbReference>
<evidence type="ECO:0000313" key="10">
    <source>
        <dbReference type="EMBL" id="SHE72584.1"/>
    </source>
</evidence>
<dbReference type="OrthoDB" id="5437043at2"/>
<evidence type="ECO:0000256" key="7">
    <source>
        <dbReference type="ARBA" id="ARBA00023136"/>
    </source>
</evidence>
<sequence>MLKKNWIIIVILLLGFILRIYKLDFQSVWLDEIHSLNESNPKYTWSQVFDSLLVSDPHPPLYFILLHLLFKVFGYTVWTLRFVSVLFGVAGIAGTYLLAKEMFNKRIAYYAALLIAVNHFQIYYSQEARMYAMLFFTSVMSFYFLLRFIKGPTYRTSLLYAVFAALMLYTHFFALFALAAQLLILLLWTISNETINELKSKLKFSLISTVMIFIFYLPVLPFFNAANNKTSMWIQYPEQDVYTQIIKEFFGKSEMVLFFVVPLILLYFLRVYSVKNEKSTLLNVFNDKGTSSFIVLMVWIFVTLLIPYVASFVKLPMIVSRYFIIILPAIILMVATGLSLIKNKSIQIIVLVAILFLSITDLVFVKQYYSVPNKTQFREATEFVKQNNPKNEKVVSSLGWYLPYFFQNQKVEIENKPLDDYVLAMINNQSSIKSFWYFDGHIRPYSPNDQTKQFLEQNFIVDKSVDLYDCYVKHFTVKKDFKITVDLKGLNVNSPFSGDALRFNIESFSSENLKIQLKGWAVFENQDMANTKIQVVALNNENKAFALPTNAIQREDVTSYINNGFNLDQSGFEVSYSFDELPQGQYKLALILEDLKNKKKGMSITDKIFIKQ</sequence>
<dbReference type="GO" id="GO:0016763">
    <property type="term" value="F:pentosyltransferase activity"/>
    <property type="evidence" value="ECO:0007669"/>
    <property type="project" value="TreeGrafter"/>
</dbReference>
<name>A0A1M4VU69_9FLAO</name>
<feature type="transmembrane region" description="Helical" evidence="8">
    <location>
        <begin position="75"/>
        <end position="98"/>
    </location>
</feature>
<accession>A0A1M4VU69</accession>
<keyword evidence="5 8" id="KW-0812">Transmembrane</keyword>
<dbReference type="EMBL" id="FQVQ01000001">
    <property type="protein sequence ID" value="SHE72584.1"/>
    <property type="molecule type" value="Genomic_DNA"/>
</dbReference>
<evidence type="ECO:0000256" key="8">
    <source>
        <dbReference type="SAM" id="Phobius"/>
    </source>
</evidence>
<evidence type="ECO:0000259" key="9">
    <source>
        <dbReference type="Pfam" id="PF13231"/>
    </source>
</evidence>
<evidence type="ECO:0000256" key="5">
    <source>
        <dbReference type="ARBA" id="ARBA00022692"/>
    </source>
</evidence>
<gene>
    <name evidence="10" type="ORF">SAMN05444377_10161</name>
</gene>
<evidence type="ECO:0000256" key="1">
    <source>
        <dbReference type="ARBA" id="ARBA00004651"/>
    </source>
</evidence>
<feature type="transmembrane region" description="Helical" evidence="8">
    <location>
        <begin position="158"/>
        <end position="190"/>
    </location>
</feature>
<dbReference type="RefSeq" id="WP_073360267.1">
    <property type="nucleotide sequence ID" value="NZ_FQVQ01000001.1"/>
</dbReference>
<dbReference type="InterPro" id="IPR050297">
    <property type="entry name" value="LipidA_mod_glycosyltrf_83"/>
</dbReference>
<dbReference type="GO" id="GO:0005886">
    <property type="term" value="C:plasma membrane"/>
    <property type="evidence" value="ECO:0007669"/>
    <property type="project" value="UniProtKB-SubCell"/>
</dbReference>
<dbReference type="Pfam" id="PF13231">
    <property type="entry name" value="PMT_2"/>
    <property type="match status" value="1"/>
</dbReference>